<feature type="domain" description="Disease resistance N-terminal" evidence="6">
    <location>
        <begin position="6"/>
        <end position="88"/>
    </location>
</feature>
<evidence type="ECO:0000256" key="3">
    <source>
        <dbReference type="ARBA" id="ARBA00022737"/>
    </source>
</evidence>
<keyword evidence="3" id="KW-0677">Repeat</keyword>
<dbReference type="Proteomes" id="UP001054889">
    <property type="component" value="Unassembled WGS sequence"/>
</dbReference>
<evidence type="ECO:0000256" key="2">
    <source>
        <dbReference type="ARBA" id="ARBA00022614"/>
    </source>
</evidence>
<comment type="caution">
    <text evidence="7">The sequence shown here is derived from an EMBL/GenBank/DDBJ whole genome shotgun (WGS) entry which is preliminary data.</text>
</comment>
<proteinExistence type="inferred from homology"/>
<organism evidence="7 8">
    <name type="scientific">Eleusine coracana subsp. coracana</name>
    <dbReference type="NCBI Taxonomy" id="191504"/>
    <lineage>
        <taxon>Eukaryota</taxon>
        <taxon>Viridiplantae</taxon>
        <taxon>Streptophyta</taxon>
        <taxon>Embryophyta</taxon>
        <taxon>Tracheophyta</taxon>
        <taxon>Spermatophyta</taxon>
        <taxon>Magnoliopsida</taxon>
        <taxon>Liliopsida</taxon>
        <taxon>Poales</taxon>
        <taxon>Poaceae</taxon>
        <taxon>PACMAD clade</taxon>
        <taxon>Chloridoideae</taxon>
        <taxon>Cynodonteae</taxon>
        <taxon>Eleusininae</taxon>
        <taxon>Eleusine</taxon>
    </lineage>
</organism>
<evidence type="ECO:0000313" key="8">
    <source>
        <dbReference type="Proteomes" id="UP001054889"/>
    </source>
</evidence>
<dbReference type="GO" id="GO:0006952">
    <property type="term" value="P:defense response"/>
    <property type="evidence" value="ECO:0007669"/>
    <property type="project" value="UniProtKB-KW"/>
</dbReference>
<comment type="similarity">
    <text evidence="1">Belongs to the disease resistance NB-LRR family.</text>
</comment>
<protein>
    <recommendedName>
        <fullName evidence="6">Disease resistance N-terminal domain-containing protein</fullName>
    </recommendedName>
</protein>
<evidence type="ECO:0000256" key="4">
    <source>
        <dbReference type="ARBA" id="ARBA00022741"/>
    </source>
</evidence>
<keyword evidence="8" id="KW-1185">Reference proteome</keyword>
<sequence length="210" mass="23690">MVGSLVVGEVVNRTSSFLISKHKERLTTWEGIERLEMAHIKMEAALDISGRWQTTDVSLLRWRRKLRRAVDDCDAALHRWKLRALEEEAAREMLARAPFRCRVAHAVLSFVRALLALTRGGNDEVARACAAAVQRFERLANGSAEFLKCVEFSSASTSRRCCLSESVWEKTVTGMNEDIELEQTATYHNFSLSACETRKHVSILGSFNSD</sequence>
<dbReference type="GO" id="GO:0000166">
    <property type="term" value="F:nucleotide binding"/>
    <property type="evidence" value="ECO:0007669"/>
    <property type="project" value="UniProtKB-KW"/>
</dbReference>
<dbReference type="Pfam" id="PF18052">
    <property type="entry name" value="Rx_N"/>
    <property type="match status" value="1"/>
</dbReference>
<name>A0AAV5FRH2_ELECO</name>
<dbReference type="InterPro" id="IPR013181">
    <property type="entry name" value="DUF1719"/>
</dbReference>
<keyword evidence="2" id="KW-0433">Leucine-rich repeat</keyword>
<gene>
    <name evidence="7" type="primary">gb25954</name>
    <name evidence="7" type="ORF">PR202_gb25954</name>
</gene>
<dbReference type="PANTHER" id="PTHR33377">
    <property type="entry name" value="OS10G0134700 PROTEIN-RELATED"/>
    <property type="match status" value="1"/>
</dbReference>
<reference evidence="7" key="2">
    <citation type="submission" date="2021-12" db="EMBL/GenBank/DDBJ databases">
        <title>Resequencing data analysis of finger millet.</title>
        <authorList>
            <person name="Hatakeyama M."/>
            <person name="Aluri S."/>
            <person name="Balachadran M.T."/>
            <person name="Sivarajan S.R."/>
            <person name="Poveda L."/>
            <person name="Shimizu-Inatsugi R."/>
            <person name="Schlapbach R."/>
            <person name="Sreeman S.M."/>
            <person name="Shimizu K.K."/>
        </authorList>
    </citation>
    <scope>NUCLEOTIDE SEQUENCE</scope>
</reference>
<evidence type="ECO:0000259" key="6">
    <source>
        <dbReference type="Pfam" id="PF18052"/>
    </source>
</evidence>
<keyword evidence="5" id="KW-0611">Plant defense</keyword>
<dbReference type="EMBL" id="BQKI01000092">
    <property type="protein sequence ID" value="GJN37035.1"/>
    <property type="molecule type" value="Genomic_DNA"/>
</dbReference>
<evidence type="ECO:0000313" key="7">
    <source>
        <dbReference type="EMBL" id="GJN37035.1"/>
    </source>
</evidence>
<dbReference type="Pfam" id="PF08224">
    <property type="entry name" value="DUF1719"/>
    <property type="match status" value="1"/>
</dbReference>
<reference evidence="7" key="1">
    <citation type="journal article" date="2018" name="DNA Res.">
        <title>Multiple hybrid de novo genome assembly of finger millet, an orphan allotetraploid crop.</title>
        <authorList>
            <person name="Hatakeyama M."/>
            <person name="Aluri S."/>
            <person name="Balachadran M.T."/>
            <person name="Sivarajan S.R."/>
            <person name="Patrignani A."/>
            <person name="Gruter S."/>
            <person name="Poveda L."/>
            <person name="Shimizu-Inatsugi R."/>
            <person name="Baeten J."/>
            <person name="Francoijs K.J."/>
            <person name="Nataraja K.N."/>
            <person name="Reddy Y.A.N."/>
            <person name="Phadnis S."/>
            <person name="Ravikumar R.L."/>
            <person name="Schlapbach R."/>
            <person name="Sreeman S.M."/>
            <person name="Shimizu K.K."/>
        </authorList>
    </citation>
    <scope>NUCLEOTIDE SEQUENCE</scope>
</reference>
<accession>A0AAV5FRH2</accession>
<dbReference type="AlphaFoldDB" id="A0AAV5FRH2"/>
<evidence type="ECO:0000256" key="1">
    <source>
        <dbReference type="ARBA" id="ARBA00008894"/>
    </source>
</evidence>
<dbReference type="PANTHER" id="PTHR33377:SF90">
    <property type="entry name" value="RX N-TERMINAL DOMAIN-CONTAINING PROTEIN"/>
    <property type="match status" value="1"/>
</dbReference>
<dbReference type="InterPro" id="IPR041118">
    <property type="entry name" value="Rx_N"/>
</dbReference>
<keyword evidence="4" id="KW-0547">Nucleotide-binding</keyword>
<evidence type="ECO:0000256" key="5">
    <source>
        <dbReference type="ARBA" id="ARBA00022821"/>
    </source>
</evidence>